<name>A0A1C4WAV4_MICEC</name>
<dbReference type="UniPathway" id="UPA00344"/>
<feature type="region of interest" description="Disordered" evidence="8">
    <location>
        <begin position="131"/>
        <end position="151"/>
    </location>
</feature>
<dbReference type="InterPro" id="IPR036688">
    <property type="entry name" value="MoeA_C_domain_IV_sf"/>
</dbReference>
<dbReference type="PANTHER" id="PTHR10192">
    <property type="entry name" value="MOLYBDOPTERIN BIOSYNTHESIS PROTEIN"/>
    <property type="match status" value="1"/>
</dbReference>
<evidence type="ECO:0000256" key="7">
    <source>
        <dbReference type="RuleBase" id="RU365090"/>
    </source>
</evidence>
<evidence type="ECO:0000256" key="8">
    <source>
        <dbReference type="SAM" id="MobiDB-lite"/>
    </source>
</evidence>
<keyword evidence="7" id="KW-0460">Magnesium</keyword>
<dbReference type="PANTHER" id="PTHR10192:SF5">
    <property type="entry name" value="GEPHYRIN"/>
    <property type="match status" value="1"/>
</dbReference>
<proteinExistence type="inferred from homology"/>
<feature type="domain" description="MoaB/Mog" evidence="9">
    <location>
        <begin position="191"/>
        <end position="336"/>
    </location>
</feature>
<dbReference type="InterPro" id="IPR036135">
    <property type="entry name" value="MoeA_linker/N_sf"/>
</dbReference>
<dbReference type="Proteomes" id="UP000198253">
    <property type="component" value="Chromosome I"/>
</dbReference>
<keyword evidence="11" id="KW-1185">Reference proteome</keyword>
<protein>
    <recommendedName>
        <fullName evidence="7">Molybdopterin molybdenumtransferase</fullName>
        <ecNumber evidence="7">2.10.1.1</ecNumber>
    </recommendedName>
</protein>
<organism evidence="10 11">
    <name type="scientific">Micromonospora echinospora</name>
    <name type="common">Micromonospora purpurea</name>
    <dbReference type="NCBI Taxonomy" id="1877"/>
    <lineage>
        <taxon>Bacteria</taxon>
        <taxon>Bacillati</taxon>
        <taxon>Actinomycetota</taxon>
        <taxon>Actinomycetes</taxon>
        <taxon>Micromonosporales</taxon>
        <taxon>Micromonosporaceae</taxon>
        <taxon>Micromonospora</taxon>
    </lineage>
</organism>
<dbReference type="SUPFAM" id="SSF53218">
    <property type="entry name" value="Molybdenum cofactor biosynthesis proteins"/>
    <property type="match status" value="1"/>
</dbReference>
<comment type="cofactor">
    <cofactor evidence="7">
        <name>Mg(2+)</name>
        <dbReference type="ChEBI" id="CHEBI:18420"/>
    </cofactor>
</comment>
<dbReference type="AlphaFoldDB" id="A0A1C4WAV4"/>
<dbReference type="SMART" id="SM00852">
    <property type="entry name" value="MoCF_biosynth"/>
    <property type="match status" value="1"/>
</dbReference>
<comment type="pathway">
    <text evidence="2 7">Cofactor biosynthesis; molybdopterin biosynthesis.</text>
</comment>
<dbReference type="EC" id="2.10.1.1" evidence="7"/>
<keyword evidence="5 7" id="KW-0501">Molybdenum cofactor biosynthesis</keyword>
<evidence type="ECO:0000313" key="11">
    <source>
        <dbReference type="Proteomes" id="UP000198253"/>
    </source>
</evidence>
<dbReference type="InterPro" id="IPR005111">
    <property type="entry name" value="MoeA_C_domain_IV"/>
</dbReference>
<reference evidence="11" key="1">
    <citation type="submission" date="2016-06" db="EMBL/GenBank/DDBJ databases">
        <authorList>
            <person name="Varghese N."/>
            <person name="Submissions Spin"/>
        </authorList>
    </citation>
    <scope>NUCLEOTIDE SEQUENCE [LARGE SCALE GENOMIC DNA]</scope>
    <source>
        <strain evidence="11">DSM 43816</strain>
    </source>
</reference>
<keyword evidence="7 10" id="KW-0808">Transferase</keyword>
<sequence length="424" mass="43224">MSVRSELTGSHTVGDPGGAPPPAGWEEARARVYAVGLAAALPVVTRPLAEADGHTLAEPLTPRTDLPAFPTSSVDGWAVRGPGPWRVVGRVLAGGTPEPLTGDGTTVEIATGAMVPEGTAAILRIEESTRTADGRVSGTPRPAPEWRPTGEEARAGEELLPTGTPVDPGLIGLAASCGHDSLPVRRPPRAALLVFGDELLTAGPPAAGRVRDALGPAVPAWLRRYGCQVRPADVVGPVADTLPAHVAALRTALTGADLVCTTGGTMHGPVDHLHPALQALGADYVVNTVAVRPGFPMLLARLVGDDGRARFVAGLPGNPQSAIVALVSLVAPLLAGLQGRPMPALSYATLAEPVRGRGAYTHLALVRLDAASGTAHPVRHVGSAMLRGLAGADGFAVIRPDTTGEAGARVPVVPLPLLPGERTS</sequence>
<evidence type="ECO:0000256" key="2">
    <source>
        <dbReference type="ARBA" id="ARBA00005046"/>
    </source>
</evidence>
<dbReference type="InterPro" id="IPR001453">
    <property type="entry name" value="MoaB/Mog_dom"/>
</dbReference>
<evidence type="ECO:0000256" key="5">
    <source>
        <dbReference type="ARBA" id="ARBA00023150"/>
    </source>
</evidence>
<feature type="region of interest" description="Disordered" evidence="8">
    <location>
        <begin position="1"/>
        <end position="24"/>
    </location>
</feature>
<dbReference type="Gene3D" id="2.40.340.10">
    <property type="entry name" value="MoeA, C-terminal, domain IV"/>
    <property type="match status" value="1"/>
</dbReference>
<evidence type="ECO:0000256" key="6">
    <source>
        <dbReference type="ARBA" id="ARBA00047317"/>
    </source>
</evidence>
<evidence type="ECO:0000256" key="4">
    <source>
        <dbReference type="ARBA" id="ARBA00022505"/>
    </source>
</evidence>
<comment type="function">
    <text evidence="1 7">Catalyzes the insertion of molybdate into adenylated molybdopterin with the concomitant release of AMP.</text>
</comment>
<keyword evidence="4 7" id="KW-0500">Molybdenum</keyword>
<dbReference type="GO" id="GO:0061599">
    <property type="term" value="F:molybdopterin molybdotransferase activity"/>
    <property type="evidence" value="ECO:0007669"/>
    <property type="project" value="UniProtKB-UniRule"/>
</dbReference>
<dbReference type="Gene3D" id="3.40.980.10">
    <property type="entry name" value="MoaB/Mog-like domain"/>
    <property type="match status" value="1"/>
</dbReference>
<dbReference type="SUPFAM" id="SSF63882">
    <property type="entry name" value="MoeA N-terminal region -like"/>
    <property type="match status" value="1"/>
</dbReference>
<dbReference type="InterPro" id="IPR005110">
    <property type="entry name" value="MoeA_linker/N"/>
</dbReference>
<dbReference type="CDD" id="cd00887">
    <property type="entry name" value="MoeA"/>
    <property type="match status" value="1"/>
</dbReference>
<keyword evidence="7" id="KW-0479">Metal-binding</keyword>
<dbReference type="GO" id="GO:0005829">
    <property type="term" value="C:cytosol"/>
    <property type="evidence" value="ECO:0007669"/>
    <property type="project" value="TreeGrafter"/>
</dbReference>
<feature type="compositionally biased region" description="Polar residues" evidence="8">
    <location>
        <begin position="1"/>
        <end position="11"/>
    </location>
</feature>
<dbReference type="InterPro" id="IPR038987">
    <property type="entry name" value="MoeA-like"/>
</dbReference>
<dbReference type="Pfam" id="PF03453">
    <property type="entry name" value="MoeA_N"/>
    <property type="match status" value="1"/>
</dbReference>
<dbReference type="GO" id="GO:0006777">
    <property type="term" value="P:Mo-molybdopterin cofactor biosynthetic process"/>
    <property type="evidence" value="ECO:0007669"/>
    <property type="project" value="UniProtKB-UniRule"/>
</dbReference>
<dbReference type="Gene3D" id="3.90.105.10">
    <property type="entry name" value="Molybdopterin biosynthesis moea protein, domain 2"/>
    <property type="match status" value="1"/>
</dbReference>
<dbReference type="InParanoid" id="A0A1C4WAV4"/>
<evidence type="ECO:0000313" key="10">
    <source>
        <dbReference type="EMBL" id="SCE93338.1"/>
    </source>
</evidence>
<comment type="similarity">
    <text evidence="3 7">Belongs to the MoeA family.</text>
</comment>
<dbReference type="Pfam" id="PF00994">
    <property type="entry name" value="MoCF_biosynth"/>
    <property type="match status" value="1"/>
</dbReference>
<accession>A0A1C4WAV4</accession>
<dbReference type="InterPro" id="IPR036425">
    <property type="entry name" value="MoaB/Mog-like_dom_sf"/>
</dbReference>
<evidence type="ECO:0000259" key="9">
    <source>
        <dbReference type="SMART" id="SM00852"/>
    </source>
</evidence>
<dbReference type="Pfam" id="PF03454">
    <property type="entry name" value="MoeA_C"/>
    <property type="match status" value="1"/>
</dbReference>
<dbReference type="Gene3D" id="2.170.190.11">
    <property type="entry name" value="Molybdopterin biosynthesis moea protein, domain 3"/>
    <property type="match status" value="1"/>
</dbReference>
<evidence type="ECO:0000256" key="1">
    <source>
        <dbReference type="ARBA" id="ARBA00002901"/>
    </source>
</evidence>
<dbReference type="GO" id="GO:0046872">
    <property type="term" value="F:metal ion binding"/>
    <property type="evidence" value="ECO:0007669"/>
    <property type="project" value="UniProtKB-UniRule"/>
</dbReference>
<evidence type="ECO:0000256" key="3">
    <source>
        <dbReference type="ARBA" id="ARBA00010763"/>
    </source>
</evidence>
<dbReference type="SUPFAM" id="SSF63867">
    <property type="entry name" value="MoeA C-terminal domain-like"/>
    <property type="match status" value="1"/>
</dbReference>
<dbReference type="EMBL" id="LT607413">
    <property type="protein sequence ID" value="SCE93338.1"/>
    <property type="molecule type" value="Genomic_DNA"/>
</dbReference>
<gene>
    <name evidence="10" type="ORF">GA0070618_2021</name>
</gene>
<comment type="catalytic activity">
    <reaction evidence="6">
        <text>adenylyl-molybdopterin + molybdate = Mo-molybdopterin + AMP + H(+)</text>
        <dbReference type="Rhea" id="RHEA:35047"/>
        <dbReference type="ChEBI" id="CHEBI:15378"/>
        <dbReference type="ChEBI" id="CHEBI:36264"/>
        <dbReference type="ChEBI" id="CHEBI:62727"/>
        <dbReference type="ChEBI" id="CHEBI:71302"/>
        <dbReference type="ChEBI" id="CHEBI:456215"/>
        <dbReference type="EC" id="2.10.1.1"/>
    </reaction>
</comment>